<dbReference type="AlphaFoldDB" id="A0A834PA47"/>
<name>A0A834PA47_VESPE</name>
<keyword evidence="2" id="KW-1185">Reference proteome</keyword>
<dbReference type="EMBL" id="JACSDY010000002">
    <property type="protein sequence ID" value="KAF7434248.1"/>
    <property type="molecule type" value="Genomic_DNA"/>
</dbReference>
<protein>
    <submittedName>
        <fullName evidence="1">Uncharacterized protein</fullName>
    </submittedName>
</protein>
<evidence type="ECO:0000313" key="2">
    <source>
        <dbReference type="Proteomes" id="UP000600918"/>
    </source>
</evidence>
<gene>
    <name evidence="1" type="ORF">H0235_002439</name>
</gene>
<sequence>MTVHRPKSRTARTSPSIKAKHAAFVFEGSAVGLRLSESGAKWNNVLANGYSCKLQYRPTWNVRFANKDFPMYPLQGSIRCVSGQQGFQTPTSNFCFGPKTLSIS</sequence>
<reference evidence="1" key="1">
    <citation type="journal article" date="2020" name="G3 (Bethesda)">
        <title>High-Quality Assemblies for Three Invasive Social Wasps from the &lt;i&gt;Vespula&lt;/i&gt; Genus.</title>
        <authorList>
            <person name="Harrop T.W.R."/>
            <person name="Guhlin J."/>
            <person name="McLaughlin G.M."/>
            <person name="Permina E."/>
            <person name="Stockwell P."/>
            <person name="Gilligan J."/>
            <person name="Le Lec M.F."/>
            <person name="Gruber M.A.M."/>
            <person name="Quinn O."/>
            <person name="Lovegrove M."/>
            <person name="Duncan E.J."/>
            <person name="Remnant E.J."/>
            <person name="Van Eeckhoven J."/>
            <person name="Graham B."/>
            <person name="Knapp R.A."/>
            <person name="Langford K.W."/>
            <person name="Kronenberg Z."/>
            <person name="Press M.O."/>
            <person name="Eacker S.M."/>
            <person name="Wilson-Rankin E.E."/>
            <person name="Purcell J."/>
            <person name="Lester P.J."/>
            <person name="Dearden P.K."/>
        </authorList>
    </citation>
    <scope>NUCLEOTIDE SEQUENCE</scope>
    <source>
        <strain evidence="1">Volc-1</strain>
    </source>
</reference>
<comment type="caution">
    <text evidence="1">The sequence shown here is derived from an EMBL/GenBank/DDBJ whole genome shotgun (WGS) entry which is preliminary data.</text>
</comment>
<proteinExistence type="predicted"/>
<evidence type="ECO:0000313" key="1">
    <source>
        <dbReference type="EMBL" id="KAF7434248.1"/>
    </source>
</evidence>
<accession>A0A834PA47</accession>
<organism evidence="1 2">
    <name type="scientific">Vespula pensylvanica</name>
    <name type="common">Western yellow jacket</name>
    <name type="synonym">Wasp</name>
    <dbReference type="NCBI Taxonomy" id="30213"/>
    <lineage>
        <taxon>Eukaryota</taxon>
        <taxon>Metazoa</taxon>
        <taxon>Ecdysozoa</taxon>
        <taxon>Arthropoda</taxon>
        <taxon>Hexapoda</taxon>
        <taxon>Insecta</taxon>
        <taxon>Pterygota</taxon>
        <taxon>Neoptera</taxon>
        <taxon>Endopterygota</taxon>
        <taxon>Hymenoptera</taxon>
        <taxon>Apocrita</taxon>
        <taxon>Aculeata</taxon>
        <taxon>Vespoidea</taxon>
        <taxon>Vespidae</taxon>
        <taxon>Vespinae</taxon>
        <taxon>Vespula</taxon>
    </lineage>
</organism>
<dbReference type="Proteomes" id="UP000600918">
    <property type="component" value="Unassembled WGS sequence"/>
</dbReference>